<evidence type="ECO:0000256" key="4">
    <source>
        <dbReference type="ARBA" id="ARBA00022723"/>
    </source>
</evidence>
<keyword evidence="3 7" id="KW-0808">Transferase</keyword>
<evidence type="ECO:0000256" key="2">
    <source>
        <dbReference type="ARBA" id="ARBA00006706"/>
    </source>
</evidence>
<accession>A0ABP0YL35</accession>
<sequence>MLFSRGLSRISRIPRNSSRCRWFLSHRSDTRPALIPNVHSLHRSESDRQALGCREIIYLASPTFHGLGRQMHHQSSSVLEEQLDPFSLVADELSLLANRLRAMVVAEVPKLASAAEYFFKLGVEGKRFRPTVLLLMATALNVSIPKPLPHLVGDNLTMDLRTRQQCVAEITEMIHVASLLHDDVLDDADTRRGIGSLNFVMGNKISVLAGDFLLSRACVALASLKNTEVVSLIAQVVEHLVTGETMQMTTTSDQRYSMEYYMQKTYYKTASLISNSCKSVALLAGQTAEVAMLAYEYGKNLGLAYQLIDDVLDFTGTSASLGKGSLSDIHHGIITAPLLFAMEEFPELRTVVEHGFDNPENVNIAMEYLSKSHGIQRARELAAKHANLAAEAIDSLPENDDEDVRKSRRALVDLTQIVITRTK</sequence>
<protein>
    <recommendedName>
        <fullName evidence="10">Geranyl diphosphate synthase</fullName>
    </recommendedName>
</protein>
<evidence type="ECO:0008006" key="10">
    <source>
        <dbReference type="Google" id="ProtNLM"/>
    </source>
</evidence>
<proteinExistence type="inferred from homology"/>
<dbReference type="Proteomes" id="UP001642487">
    <property type="component" value="Chromosome 4"/>
</dbReference>
<dbReference type="PROSITE" id="PS00444">
    <property type="entry name" value="POLYPRENYL_SYNTHASE_2"/>
    <property type="match status" value="1"/>
</dbReference>
<evidence type="ECO:0000313" key="9">
    <source>
        <dbReference type="Proteomes" id="UP001642487"/>
    </source>
</evidence>
<evidence type="ECO:0000256" key="3">
    <source>
        <dbReference type="ARBA" id="ARBA00022679"/>
    </source>
</evidence>
<evidence type="ECO:0000256" key="6">
    <source>
        <dbReference type="ARBA" id="ARBA00023229"/>
    </source>
</evidence>
<dbReference type="Gene3D" id="1.10.600.10">
    <property type="entry name" value="Farnesyl Diphosphate Synthase"/>
    <property type="match status" value="1"/>
</dbReference>
<dbReference type="PANTHER" id="PTHR12001:SF69">
    <property type="entry name" value="ALL TRANS-POLYPRENYL-DIPHOSPHATE SYNTHASE PDSS1"/>
    <property type="match status" value="1"/>
</dbReference>
<organism evidence="8 9">
    <name type="scientific">Citrullus colocynthis</name>
    <name type="common">colocynth</name>
    <dbReference type="NCBI Taxonomy" id="252529"/>
    <lineage>
        <taxon>Eukaryota</taxon>
        <taxon>Viridiplantae</taxon>
        <taxon>Streptophyta</taxon>
        <taxon>Embryophyta</taxon>
        <taxon>Tracheophyta</taxon>
        <taxon>Spermatophyta</taxon>
        <taxon>Magnoliopsida</taxon>
        <taxon>eudicotyledons</taxon>
        <taxon>Gunneridae</taxon>
        <taxon>Pentapetalae</taxon>
        <taxon>rosids</taxon>
        <taxon>fabids</taxon>
        <taxon>Cucurbitales</taxon>
        <taxon>Cucurbitaceae</taxon>
        <taxon>Benincaseae</taxon>
        <taxon>Citrullus</taxon>
    </lineage>
</organism>
<keyword evidence="6" id="KW-0414">Isoprene biosynthesis</keyword>
<dbReference type="SUPFAM" id="SSF48576">
    <property type="entry name" value="Terpenoid synthases"/>
    <property type="match status" value="1"/>
</dbReference>
<dbReference type="InterPro" id="IPR008949">
    <property type="entry name" value="Isoprenoid_synthase_dom_sf"/>
</dbReference>
<dbReference type="InterPro" id="IPR000092">
    <property type="entry name" value="Polyprenyl_synt"/>
</dbReference>
<evidence type="ECO:0000256" key="7">
    <source>
        <dbReference type="RuleBase" id="RU004466"/>
    </source>
</evidence>
<evidence type="ECO:0000313" key="8">
    <source>
        <dbReference type="EMBL" id="CAK9321228.1"/>
    </source>
</evidence>
<gene>
    <name evidence="8" type="ORF">CITCOLO1_LOCUS13296</name>
</gene>
<dbReference type="InterPro" id="IPR033749">
    <property type="entry name" value="Polyprenyl_synt_CS"/>
</dbReference>
<dbReference type="PROSITE" id="PS00723">
    <property type="entry name" value="POLYPRENYL_SYNTHASE_1"/>
    <property type="match status" value="1"/>
</dbReference>
<reference evidence="8 9" key="1">
    <citation type="submission" date="2024-03" db="EMBL/GenBank/DDBJ databases">
        <authorList>
            <person name="Gkanogiannis A."/>
            <person name="Becerra Lopez-Lavalle L."/>
        </authorList>
    </citation>
    <scope>NUCLEOTIDE SEQUENCE [LARGE SCALE GENOMIC DNA]</scope>
</reference>
<evidence type="ECO:0000256" key="1">
    <source>
        <dbReference type="ARBA" id="ARBA00001946"/>
    </source>
</evidence>
<evidence type="ECO:0000256" key="5">
    <source>
        <dbReference type="ARBA" id="ARBA00022842"/>
    </source>
</evidence>
<comment type="cofactor">
    <cofactor evidence="1">
        <name>Mg(2+)</name>
        <dbReference type="ChEBI" id="CHEBI:18420"/>
    </cofactor>
</comment>
<dbReference type="Pfam" id="PF00348">
    <property type="entry name" value="polyprenyl_synt"/>
    <property type="match status" value="1"/>
</dbReference>
<keyword evidence="5" id="KW-0460">Magnesium</keyword>
<dbReference type="CDD" id="cd00685">
    <property type="entry name" value="Trans_IPPS_HT"/>
    <property type="match status" value="1"/>
</dbReference>
<dbReference type="EMBL" id="OZ021738">
    <property type="protein sequence ID" value="CAK9321228.1"/>
    <property type="molecule type" value="Genomic_DNA"/>
</dbReference>
<comment type="similarity">
    <text evidence="2 7">Belongs to the FPP/GGPP synthase family.</text>
</comment>
<keyword evidence="4" id="KW-0479">Metal-binding</keyword>
<dbReference type="PANTHER" id="PTHR12001">
    <property type="entry name" value="GERANYLGERANYL PYROPHOSPHATE SYNTHASE"/>
    <property type="match status" value="1"/>
</dbReference>
<keyword evidence="9" id="KW-1185">Reference proteome</keyword>
<dbReference type="SFLD" id="SFLDS00005">
    <property type="entry name" value="Isoprenoid_Synthase_Type_I"/>
    <property type="match status" value="1"/>
</dbReference>
<name>A0ABP0YL35_9ROSI</name>